<feature type="transmembrane region" description="Helical" evidence="1">
    <location>
        <begin position="90"/>
        <end position="111"/>
    </location>
</feature>
<dbReference type="STRING" id="198092.SAMN02745194_03826"/>
<feature type="transmembrane region" description="Helical" evidence="1">
    <location>
        <begin position="338"/>
        <end position="358"/>
    </location>
</feature>
<evidence type="ECO:0008006" key="4">
    <source>
        <dbReference type="Google" id="ProtNLM"/>
    </source>
</evidence>
<name>A0A1M6NJR2_9PROT</name>
<feature type="transmembrane region" description="Helical" evidence="1">
    <location>
        <begin position="12"/>
        <end position="34"/>
    </location>
</feature>
<feature type="transmembrane region" description="Helical" evidence="1">
    <location>
        <begin position="171"/>
        <end position="188"/>
    </location>
</feature>
<dbReference type="Proteomes" id="UP000184387">
    <property type="component" value="Unassembled WGS sequence"/>
</dbReference>
<keyword evidence="1" id="KW-0812">Transmembrane</keyword>
<protein>
    <recommendedName>
        <fullName evidence="4">4-amino-4-deoxy-L-arabinose transferase</fullName>
    </recommendedName>
</protein>
<keyword evidence="1" id="KW-1133">Transmembrane helix</keyword>
<proteinExistence type="predicted"/>
<sequence>MEPPDLRYRLLAFWPVPLLVWALGFALFAARALWMGQDSNWDLQNYHDYGAHALLQGRYDGDVGPAGIQGYFNPVPYVIPYLLRHGLAPIPATLGLVALQALTVVAAWMLAGALLDEKLPRRPLIRLLAVVAGMASAMAISEIGTTFADLFMAAPILLGLLALLRGCERGDHRLFALAGLLVGGAAGLKLTNFVFAPGLALAILLPWPGLHAAWGATWRTALGGLTGVLLTGGIWGGFLWVTLGNPIFPALNQVFGSPSALPHAFADPRFLPGSIAEAVRYPLDIALGGHPTAELAFRDPRMLLVLLLALPSLGRALRARRPDAAPLRPASPGQLRALVFLLASGATWLSLFSIHRYAVPLDILAGLLLVALPTALLPGKAGIRAGLALALLAVLGTRAPDWFHRAWADAYHPAPPSALPQPATMLVTHAPLGYWVSALAKESRFYGVLDNDIAEGGPLLERIRAGLDAPVSGRIWTLGKDEPMAESTRAMLARHGVVPTGPCLRAPGWWDSSTIFCAATRAGRRNFAAPDLAIGERVDFTSAGSGWIYLSADIPPGKPGWHPASAEGTEAGDTARLVLRPASSGQPRILDFELRRVGPARQAARIRMLANGQPATDWPLGAGPGWSIRSLCLPLSDPAQGGVFDLYFLDTERPGPEHQPGLILRSMSLREAGPGECTR</sequence>
<keyword evidence="1" id="KW-0472">Membrane</keyword>
<evidence type="ECO:0000313" key="2">
    <source>
        <dbReference type="EMBL" id="SHJ95998.1"/>
    </source>
</evidence>
<dbReference type="AlphaFoldDB" id="A0A1M6NJR2"/>
<accession>A0A1M6NJR2</accession>
<evidence type="ECO:0000313" key="3">
    <source>
        <dbReference type="Proteomes" id="UP000184387"/>
    </source>
</evidence>
<feature type="transmembrane region" description="Helical" evidence="1">
    <location>
        <begin position="146"/>
        <end position="164"/>
    </location>
</feature>
<keyword evidence="3" id="KW-1185">Reference proteome</keyword>
<organism evidence="2 3">
    <name type="scientific">Muricoccus roseus</name>
    <dbReference type="NCBI Taxonomy" id="198092"/>
    <lineage>
        <taxon>Bacteria</taxon>
        <taxon>Pseudomonadati</taxon>
        <taxon>Pseudomonadota</taxon>
        <taxon>Alphaproteobacteria</taxon>
        <taxon>Acetobacterales</taxon>
        <taxon>Roseomonadaceae</taxon>
        <taxon>Muricoccus</taxon>
    </lineage>
</organism>
<evidence type="ECO:0000256" key="1">
    <source>
        <dbReference type="SAM" id="Phobius"/>
    </source>
</evidence>
<reference evidence="2 3" key="1">
    <citation type="submission" date="2016-11" db="EMBL/GenBank/DDBJ databases">
        <authorList>
            <person name="Jaros S."/>
            <person name="Januszkiewicz K."/>
            <person name="Wedrychowicz H."/>
        </authorList>
    </citation>
    <scope>NUCLEOTIDE SEQUENCE [LARGE SCALE GENOMIC DNA]</scope>
    <source>
        <strain evidence="2 3">DSM 14916</strain>
    </source>
</reference>
<dbReference type="OrthoDB" id="1814621at2"/>
<feature type="transmembrane region" description="Helical" evidence="1">
    <location>
        <begin position="221"/>
        <end position="243"/>
    </location>
</feature>
<gene>
    <name evidence="2" type="ORF">SAMN02745194_03826</name>
</gene>
<feature type="transmembrane region" description="Helical" evidence="1">
    <location>
        <begin position="123"/>
        <end position="140"/>
    </location>
</feature>
<dbReference type="EMBL" id="FQZF01000026">
    <property type="protein sequence ID" value="SHJ95998.1"/>
    <property type="molecule type" value="Genomic_DNA"/>
</dbReference>
<dbReference type="RefSeq" id="WP_073137685.1">
    <property type="nucleotide sequence ID" value="NZ_FQZF01000026.1"/>
</dbReference>